<evidence type="ECO:0000313" key="3">
    <source>
        <dbReference type="Proteomes" id="UP000266649"/>
    </source>
</evidence>
<comment type="caution">
    <text evidence="2">The sequence shown here is derived from an EMBL/GenBank/DDBJ whole genome shotgun (WGS) entry which is preliminary data.</text>
</comment>
<keyword evidence="2" id="KW-0449">Lipoprotein</keyword>
<keyword evidence="3" id="KW-1185">Reference proteome</keyword>
<keyword evidence="1" id="KW-0732">Signal</keyword>
<reference evidence="2 3" key="1">
    <citation type="submission" date="2018-09" db="EMBL/GenBank/DDBJ databases">
        <title>Gemmobacter lutimaris sp. nov., a marine bacterium isolated from tidal flat.</title>
        <authorList>
            <person name="Lee D.W."/>
            <person name="Yoo Y."/>
            <person name="Kim J.-J."/>
            <person name="Kim B.S."/>
        </authorList>
    </citation>
    <scope>NUCLEOTIDE SEQUENCE [LARGE SCALE GENOMIC DNA]</scope>
    <source>
        <strain evidence="2 3">YJ-T1-11</strain>
    </source>
</reference>
<dbReference type="Proteomes" id="UP000266649">
    <property type="component" value="Unassembled WGS sequence"/>
</dbReference>
<dbReference type="AlphaFoldDB" id="A0A398BN12"/>
<proteinExistence type="predicted"/>
<gene>
    <name evidence="2" type="ORF">D2N39_15425</name>
</gene>
<organism evidence="2 3">
    <name type="scientific">Gemmobacter lutimaris</name>
    <dbReference type="NCBI Taxonomy" id="2306023"/>
    <lineage>
        <taxon>Bacteria</taxon>
        <taxon>Pseudomonadati</taxon>
        <taxon>Pseudomonadota</taxon>
        <taxon>Alphaproteobacteria</taxon>
        <taxon>Rhodobacterales</taxon>
        <taxon>Paracoccaceae</taxon>
        <taxon>Gemmobacter</taxon>
    </lineage>
</organism>
<sequence>MGSILEMKLLKPVLALGLALTVLAGCSSDSESGSPLVSAAKNLSVAMLKQRSTAAAPPVTRADLAKLNVPIIKGELKTGAWTIYLVPITRSGSVETWSTSDDLTVTFRDGVMMQTRGFGPDLMQASVPTRAQLASGGGSHRRSYFYLDGADKMHRFDYNCSVSTIGAETITVVGRQHSTRHIAETCRGAEHEFTNEYWFEGGNFIRKSKELLVPGWGYMELARVIDNG</sequence>
<dbReference type="Pfam" id="PF11102">
    <property type="entry name" value="YjbF"/>
    <property type="match status" value="1"/>
</dbReference>
<evidence type="ECO:0000256" key="1">
    <source>
        <dbReference type="SAM" id="SignalP"/>
    </source>
</evidence>
<dbReference type="CDD" id="cd13120">
    <property type="entry name" value="BF2867_like_N"/>
    <property type="match status" value="1"/>
</dbReference>
<protein>
    <submittedName>
        <fullName evidence="2">YjbF family lipoprotein</fullName>
    </submittedName>
</protein>
<dbReference type="SUPFAM" id="SSF159270">
    <property type="entry name" value="YmcC-like"/>
    <property type="match status" value="1"/>
</dbReference>
<name>A0A398BN12_9RHOB</name>
<dbReference type="InterPro" id="IPR023373">
    <property type="entry name" value="YmcC_sf"/>
</dbReference>
<dbReference type="EMBL" id="QXXQ01000009">
    <property type="protein sequence ID" value="RID90977.1"/>
    <property type="molecule type" value="Genomic_DNA"/>
</dbReference>
<feature type="signal peptide" evidence="1">
    <location>
        <begin position="1"/>
        <end position="24"/>
    </location>
</feature>
<feature type="chain" id="PRO_5017210381" evidence="1">
    <location>
        <begin position="25"/>
        <end position="228"/>
    </location>
</feature>
<accession>A0A398BN12</accession>
<dbReference type="Gene3D" id="2.40.360.10">
    <property type="entry name" value="YmcC-like"/>
    <property type="match status" value="1"/>
</dbReference>
<evidence type="ECO:0000313" key="2">
    <source>
        <dbReference type="EMBL" id="RID90977.1"/>
    </source>
</evidence>
<dbReference type="InterPro" id="IPR021308">
    <property type="entry name" value="GfcB"/>
</dbReference>